<keyword evidence="1" id="KW-0812">Transmembrane</keyword>
<name>A0A239MPQ7_9NOCA</name>
<proteinExistence type="predicted"/>
<keyword evidence="3" id="KW-1185">Reference proteome</keyword>
<evidence type="ECO:0000256" key="1">
    <source>
        <dbReference type="SAM" id="Phobius"/>
    </source>
</evidence>
<protein>
    <submittedName>
        <fullName evidence="2">Uncharacterized protein</fullName>
    </submittedName>
</protein>
<sequence length="183" mass="20376">MRTLYHLHMELRRTITKRDVPLIAWSAIFVVSQANIVRMLGPAGPRVLEVQTAWSADRYRQILNSMDGVTTARFRSHYYPDFVHPALYAMALRAGATRLGELSDLHPRTAKILAAAPVISAAGDYVENVVGLHLLDHPEHITDSVVRATTAVSVSKWALALGCLTYLGVGFTTIWSRALRRRT</sequence>
<organism evidence="2 3">
    <name type="scientific">Rhodococcoides kyotonense</name>
    <dbReference type="NCBI Taxonomy" id="398843"/>
    <lineage>
        <taxon>Bacteria</taxon>
        <taxon>Bacillati</taxon>
        <taxon>Actinomycetota</taxon>
        <taxon>Actinomycetes</taxon>
        <taxon>Mycobacteriales</taxon>
        <taxon>Nocardiaceae</taxon>
        <taxon>Rhodococcoides</taxon>
    </lineage>
</organism>
<evidence type="ECO:0000313" key="3">
    <source>
        <dbReference type="Proteomes" id="UP000198327"/>
    </source>
</evidence>
<dbReference type="EMBL" id="FZOW01000020">
    <property type="protein sequence ID" value="SNT44084.1"/>
    <property type="molecule type" value="Genomic_DNA"/>
</dbReference>
<keyword evidence="1" id="KW-0472">Membrane</keyword>
<dbReference type="Proteomes" id="UP000198327">
    <property type="component" value="Unassembled WGS sequence"/>
</dbReference>
<reference evidence="3" key="1">
    <citation type="submission" date="2017-06" db="EMBL/GenBank/DDBJ databases">
        <authorList>
            <person name="Varghese N."/>
            <person name="Submissions S."/>
        </authorList>
    </citation>
    <scope>NUCLEOTIDE SEQUENCE [LARGE SCALE GENOMIC DNA]</scope>
    <source>
        <strain evidence="3">JCM 23211</strain>
    </source>
</reference>
<dbReference type="STRING" id="398843.A3K89_13830"/>
<keyword evidence="1" id="KW-1133">Transmembrane helix</keyword>
<evidence type="ECO:0000313" key="2">
    <source>
        <dbReference type="EMBL" id="SNT44084.1"/>
    </source>
</evidence>
<accession>A0A239MPQ7</accession>
<dbReference type="AlphaFoldDB" id="A0A239MPQ7"/>
<feature type="transmembrane region" description="Helical" evidence="1">
    <location>
        <begin position="157"/>
        <end position="175"/>
    </location>
</feature>
<feature type="transmembrane region" description="Helical" evidence="1">
    <location>
        <begin position="20"/>
        <end position="40"/>
    </location>
</feature>
<gene>
    <name evidence="2" type="ORF">SAMN05421642_12011</name>
</gene>